<dbReference type="Pfam" id="PF02838">
    <property type="entry name" value="Glyco_hydro_20b"/>
    <property type="match status" value="1"/>
</dbReference>
<evidence type="ECO:0000256" key="1">
    <source>
        <dbReference type="ARBA" id="ARBA00022801"/>
    </source>
</evidence>
<keyword evidence="1" id="KW-0378">Hydrolase</keyword>
<protein>
    <recommendedName>
        <fullName evidence="3">Beta-hexosaminidase bacterial type N-terminal domain-containing protein</fullName>
    </recommendedName>
</protein>
<sequence>MHIGYDPAISSYAKEIAEFFSDAIYTPTGIRFEVVESAKVKLGIQLSGSVDDKYQINMDSDLIQISANTKELLFDAMQTILQILPPQIYSNKTITDPSISWQAPCVTIEDYPRFQWRGIATFSMLLPSNRSLTTCHISSLTFFIFTSPKIKVGG</sequence>
<dbReference type="Gene3D" id="3.30.379.10">
    <property type="entry name" value="Chitobiase/beta-hexosaminidase domain 2-like"/>
    <property type="match status" value="1"/>
</dbReference>
<proteinExistence type="predicted"/>
<evidence type="ECO:0000256" key="2">
    <source>
        <dbReference type="ARBA" id="ARBA00023295"/>
    </source>
</evidence>
<dbReference type="InterPro" id="IPR015882">
    <property type="entry name" value="HEX_bac_N"/>
</dbReference>
<evidence type="ECO:0000313" key="5">
    <source>
        <dbReference type="Proteomes" id="UP001470230"/>
    </source>
</evidence>
<keyword evidence="2" id="KW-0326">Glycosidase</keyword>
<dbReference type="InterPro" id="IPR029018">
    <property type="entry name" value="Hex-like_dom2"/>
</dbReference>
<name>A0ABR2KBW5_9EUKA</name>
<comment type="caution">
    <text evidence="4">The sequence shown here is derived from an EMBL/GenBank/DDBJ whole genome shotgun (WGS) entry which is preliminary data.</text>
</comment>
<gene>
    <name evidence="4" type="ORF">M9Y10_039426</name>
</gene>
<keyword evidence="5" id="KW-1185">Reference proteome</keyword>
<evidence type="ECO:0000259" key="3">
    <source>
        <dbReference type="Pfam" id="PF02838"/>
    </source>
</evidence>
<reference evidence="4 5" key="1">
    <citation type="submission" date="2024-04" db="EMBL/GenBank/DDBJ databases">
        <title>Tritrichomonas musculus Genome.</title>
        <authorList>
            <person name="Alves-Ferreira E."/>
            <person name="Grigg M."/>
            <person name="Lorenzi H."/>
            <person name="Galac M."/>
        </authorList>
    </citation>
    <scope>NUCLEOTIDE SEQUENCE [LARGE SCALE GENOMIC DNA]</scope>
    <source>
        <strain evidence="4 5">EAF2021</strain>
    </source>
</reference>
<organism evidence="4 5">
    <name type="scientific">Tritrichomonas musculus</name>
    <dbReference type="NCBI Taxonomy" id="1915356"/>
    <lineage>
        <taxon>Eukaryota</taxon>
        <taxon>Metamonada</taxon>
        <taxon>Parabasalia</taxon>
        <taxon>Tritrichomonadida</taxon>
        <taxon>Tritrichomonadidae</taxon>
        <taxon>Tritrichomonas</taxon>
    </lineage>
</organism>
<accession>A0ABR2KBW5</accession>
<dbReference type="EMBL" id="JAPFFF010000006">
    <property type="protein sequence ID" value="KAK8888358.1"/>
    <property type="molecule type" value="Genomic_DNA"/>
</dbReference>
<dbReference type="SUPFAM" id="SSF55545">
    <property type="entry name" value="beta-N-acetylhexosaminidase-like domain"/>
    <property type="match status" value="1"/>
</dbReference>
<feature type="domain" description="Beta-hexosaminidase bacterial type N-terminal" evidence="3">
    <location>
        <begin position="17"/>
        <end position="111"/>
    </location>
</feature>
<evidence type="ECO:0000313" key="4">
    <source>
        <dbReference type="EMBL" id="KAK8888358.1"/>
    </source>
</evidence>
<dbReference type="Proteomes" id="UP001470230">
    <property type="component" value="Unassembled WGS sequence"/>
</dbReference>